<evidence type="ECO:0000313" key="2">
    <source>
        <dbReference type="Proteomes" id="UP000006304"/>
    </source>
</evidence>
<proteinExistence type="predicted"/>
<evidence type="ECO:0000313" key="1">
    <source>
        <dbReference type="EMBL" id="AFU04162.1"/>
    </source>
</evidence>
<reference evidence="1 2" key="1">
    <citation type="journal article" date="2012" name="J. Bacteriol.">
        <title>Complete genome sequence of Nocardia brasiliensis HUJEG-1.</title>
        <authorList>
            <person name="Vera-Cabrera L."/>
            <person name="Ortiz-Lopez R."/>
            <person name="Elizondo-Gonzalez R."/>
            <person name="Perez-Maya A.A."/>
            <person name="Ocampo-Candiani J."/>
        </authorList>
    </citation>
    <scope>NUCLEOTIDE SEQUENCE [LARGE SCALE GENOMIC DNA]</scope>
    <source>
        <strain evidence="2">ATCC 700358</strain>
    </source>
</reference>
<dbReference type="HOGENOM" id="CLU_2554861_0_0_11"/>
<dbReference type="EMBL" id="CP003876">
    <property type="protein sequence ID" value="AFU04162.1"/>
    <property type="molecule type" value="Genomic_DNA"/>
</dbReference>
<dbReference type="Proteomes" id="UP000006304">
    <property type="component" value="Chromosome"/>
</dbReference>
<protein>
    <submittedName>
        <fullName evidence="1">Uncharacterized protein</fullName>
    </submittedName>
</protein>
<dbReference type="AlphaFoldDB" id="K0F362"/>
<name>K0F362_NOCB7</name>
<accession>K0F362</accession>
<dbReference type="KEGG" id="nbr:O3I_031065"/>
<keyword evidence="2" id="KW-1185">Reference proteome</keyword>
<organism evidence="1 2">
    <name type="scientific">Nocardia brasiliensis (strain ATCC 700358 / HUJEG-1)</name>
    <dbReference type="NCBI Taxonomy" id="1133849"/>
    <lineage>
        <taxon>Bacteria</taxon>
        <taxon>Bacillati</taxon>
        <taxon>Actinomycetota</taxon>
        <taxon>Actinomycetes</taxon>
        <taxon>Mycobacteriales</taxon>
        <taxon>Nocardiaceae</taxon>
        <taxon>Nocardia</taxon>
    </lineage>
</organism>
<gene>
    <name evidence="1" type="ORF">O3I_031065</name>
</gene>
<sequence>MLTISDCTAPLEGFDLARFAFEGTRPDPHANGRPEPVEPGRLTLIHASSEGSAVLRAHMRFSIRPRYVPFGRISKYLCRRPD</sequence>